<evidence type="ECO:0000313" key="2">
    <source>
        <dbReference type="EMBL" id="RSH92135.1"/>
    </source>
</evidence>
<dbReference type="AlphaFoldDB" id="A0A427YM20"/>
<comment type="caution">
    <text evidence="2">The sequence shown here is derived from an EMBL/GenBank/DDBJ whole genome shotgun (WGS) entry which is preliminary data.</text>
</comment>
<reference evidence="2 3" key="1">
    <citation type="submission" date="2018-11" db="EMBL/GenBank/DDBJ databases">
        <title>Genome sequence of Saitozyma podzolica DSM 27192.</title>
        <authorList>
            <person name="Aliyu H."/>
            <person name="Gorte O."/>
            <person name="Ochsenreither K."/>
        </authorList>
    </citation>
    <scope>NUCLEOTIDE SEQUENCE [LARGE SCALE GENOMIC DNA]</scope>
    <source>
        <strain evidence="2 3">DSM 27192</strain>
    </source>
</reference>
<dbReference type="EMBL" id="RSCD01000006">
    <property type="protein sequence ID" value="RSH92135.1"/>
    <property type="molecule type" value="Genomic_DNA"/>
</dbReference>
<feature type="region of interest" description="Disordered" evidence="1">
    <location>
        <begin position="358"/>
        <end position="381"/>
    </location>
</feature>
<evidence type="ECO:0000256" key="1">
    <source>
        <dbReference type="SAM" id="MobiDB-lite"/>
    </source>
</evidence>
<protein>
    <submittedName>
        <fullName evidence="2">Uncharacterized protein</fullName>
    </submittedName>
</protein>
<evidence type="ECO:0000313" key="3">
    <source>
        <dbReference type="Proteomes" id="UP000279259"/>
    </source>
</evidence>
<dbReference type="Proteomes" id="UP000279259">
    <property type="component" value="Unassembled WGS sequence"/>
</dbReference>
<proteinExistence type="predicted"/>
<gene>
    <name evidence="2" type="ORF">EHS25_008550</name>
</gene>
<sequence>MSALIEDTDVAEGSEATIVALAHISATPQDGSVRYDADVHLNSETIGEIDETFEVLAFQHLGPKLEARREAWSSRLDDFKEVGPALKQLHQAVHQSFVAASQSDQGRTLNTKVYDSLNPEHREFFKDPEHVSVTRGTTPSARGTDPYLMVVQSIVLEMEGGSATRSEEPGRMIMTVTPGIRIALGAKDELNVSSSHSMFRDCTESWDDAKMEGLYPTTELWKKLNDQIDKKPLLDLIRANDPTATTTASKSLREAYRRKTVKLALEYSMTDNATLDLATTTALDLLPSSHIETNGAWTDLINKAQPFQALMALKSLCSKVRDDTREAASKLGLDMEHAYTPTSTATTSGTATVAAANTDSQSIQAPTSVGEDLIDFGDGTE</sequence>
<dbReference type="OrthoDB" id="10348808at2759"/>
<accession>A0A427YM20</accession>
<name>A0A427YM20_9TREE</name>
<organism evidence="2 3">
    <name type="scientific">Saitozyma podzolica</name>
    <dbReference type="NCBI Taxonomy" id="1890683"/>
    <lineage>
        <taxon>Eukaryota</taxon>
        <taxon>Fungi</taxon>
        <taxon>Dikarya</taxon>
        <taxon>Basidiomycota</taxon>
        <taxon>Agaricomycotina</taxon>
        <taxon>Tremellomycetes</taxon>
        <taxon>Tremellales</taxon>
        <taxon>Trimorphomycetaceae</taxon>
        <taxon>Saitozyma</taxon>
    </lineage>
</organism>
<keyword evidence="3" id="KW-1185">Reference proteome</keyword>
<feature type="compositionally biased region" description="Acidic residues" evidence="1">
    <location>
        <begin position="372"/>
        <end position="381"/>
    </location>
</feature>